<sequence length="409" mass="47249">MAPPGYIPPSYSHSNIPERHVHKNPPPPEEDTNIRAYALFFSYLGLCFFLSVFIVFKLVRNYIVLSKSTTARLPAKAHVRTFATLAALSIFTTWYYMFHYFRVSYLAWAMWRSRYDVSQDTMHWGLWLTETSLYREFWETIVVGNARYWWSHQIFFFASGLGLSLEERGTFPARRLKTKANNVSGIRRGIKYTWAFMLLGQIISVSFATNLYLLTLLLTPPLPPRSSFAGMYRRQWLGPWLVNLLVVVFTIWPAYQLADEHYWYHQTEFMPMLLMPHIALLVMPLLRALIPQKYLSDSNVDFAGPVYKFLWAANNFGAGLLFTRVTALAYNFSGPRGIWQQLWEHPAVSSVAFDVILCWVTWSTWWAFQTRNTSGTPAVGEEEKKGESAATGSGRAHVVPETGSEMRRR</sequence>
<feature type="transmembrane region" description="Helical" evidence="2">
    <location>
        <begin position="194"/>
        <end position="217"/>
    </location>
</feature>
<keyword evidence="2" id="KW-0812">Transmembrane</keyword>
<gene>
    <name evidence="3" type="ORF">PMIN01_00680</name>
</gene>
<dbReference type="AlphaFoldDB" id="A0A9P6GSN4"/>
<evidence type="ECO:0000313" key="3">
    <source>
        <dbReference type="EMBL" id="KAF9741141.1"/>
    </source>
</evidence>
<feature type="transmembrane region" description="Helical" evidence="2">
    <location>
        <begin position="237"/>
        <end position="257"/>
    </location>
</feature>
<feature type="transmembrane region" description="Helical" evidence="2">
    <location>
        <begin position="34"/>
        <end position="56"/>
    </location>
</feature>
<feature type="transmembrane region" description="Helical" evidence="2">
    <location>
        <begin position="351"/>
        <end position="368"/>
    </location>
</feature>
<evidence type="ECO:0000313" key="4">
    <source>
        <dbReference type="Proteomes" id="UP000756921"/>
    </source>
</evidence>
<proteinExistence type="predicted"/>
<keyword evidence="2" id="KW-0472">Membrane</keyword>
<dbReference type="OrthoDB" id="2126185at2759"/>
<organism evidence="3 4">
    <name type="scientific">Paraphaeosphaeria minitans</name>
    <dbReference type="NCBI Taxonomy" id="565426"/>
    <lineage>
        <taxon>Eukaryota</taxon>
        <taxon>Fungi</taxon>
        <taxon>Dikarya</taxon>
        <taxon>Ascomycota</taxon>
        <taxon>Pezizomycotina</taxon>
        <taxon>Dothideomycetes</taxon>
        <taxon>Pleosporomycetidae</taxon>
        <taxon>Pleosporales</taxon>
        <taxon>Massarineae</taxon>
        <taxon>Didymosphaeriaceae</taxon>
        <taxon>Paraphaeosphaeria</taxon>
    </lineage>
</organism>
<protein>
    <submittedName>
        <fullName evidence="3">Uncharacterized protein</fullName>
    </submittedName>
</protein>
<keyword evidence="4" id="KW-1185">Reference proteome</keyword>
<accession>A0A9P6GSN4</accession>
<feature type="transmembrane region" description="Helical" evidence="2">
    <location>
        <begin position="77"/>
        <end position="98"/>
    </location>
</feature>
<keyword evidence="2" id="KW-1133">Transmembrane helix</keyword>
<name>A0A9P6GSN4_9PLEO</name>
<feature type="transmembrane region" description="Helical" evidence="2">
    <location>
        <begin position="269"/>
        <end position="290"/>
    </location>
</feature>
<evidence type="ECO:0000256" key="1">
    <source>
        <dbReference type="SAM" id="MobiDB-lite"/>
    </source>
</evidence>
<evidence type="ECO:0000256" key="2">
    <source>
        <dbReference type="SAM" id="Phobius"/>
    </source>
</evidence>
<comment type="caution">
    <text evidence="3">The sequence shown here is derived from an EMBL/GenBank/DDBJ whole genome shotgun (WGS) entry which is preliminary data.</text>
</comment>
<feature type="region of interest" description="Disordered" evidence="1">
    <location>
        <begin position="375"/>
        <end position="409"/>
    </location>
</feature>
<dbReference type="Proteomes" id="UP000756921">
    <property type="component" value="Unassembled WGS sequence"/>
</dbReference>
<feature type="transmembrane region" description="Helical" evidence="2">
    <location>
        <begin position="310"/>
        <end position="330"/>
    </location>
</feature>
<dbReference type="EMBL" id="WJXW01000001">
    <property type="protein sequence ID" value="KAF9741141.1"/>
    <property type="molecule type" value="Genomic_DNA"/>
</dbReference>
<feature type="region of interest" description="Disordered" evidence="1">
    <location>
        <begin position="1"/>
        <end position="28"/>
    </location>
</feature>
<reference evidence="3" key="1">
    <citation type="journal article" date="2020" name="Mol. Plant Microbe Interact.">
        <title>Genome Sequence of the Biocontrol Agent Coniothyrium minitans strain Conio (IMI 134523).</title>
        <authorList>
            <person name="Patel D."/>
            <person name="Shittu T.A."/>
            <person name="Baroncelli R."/>
            <person name="Muthumeenakshi S."/>
            <person name="Osborne T.H."/>
            <person name="Janganan T.K."/>
            <person name="Sreenivasaprasad S."/>
        </authorList>
    </citation>
    <scope>NUCLEOTIDE SEQUENCE</scope>
    <source>
        <strain evidence="3">Conio</strain>
    </source>
</reference>